<dbReference type="Pfam" id="PF15705">
    <property type="entry name" value="TMEM132_N"/>
    <property type="match status" value="1"/>
</dbReference>
<dbReference type="PANTHER" id="PTHR13388">
    <property type="entry name" value="DETONATOR, ISOFORM E"/>
    <property type="match status" value="1"/>
</dbReference>
<dbReference type="AlphaFoldDB" id="A0A0Q3MMZ1"/>
<evidence type="ECO:0000259" key="2">
    <source>
        <dbReference type="Pfam" id="PF15705"/>
    </source>
</evidence>
<evidence type="ECO:0000313" key="4">
    <source>
        <dbReference type="Proteomes" id="UP000051836"/>
    </source>
</evidence>
<evidence type="ECO:0000256" key="1">
    <source>
        <dbReference type="SAM" id="SignalP"/>
    </source>
</evidence>
<proteinExistence type="predicted"/>
<dbReference type="PANTHER" id="PTHR13388:SF9">
    <property type="entry name" value="TRANSMEMBRANE PROTEIN 132A"/>
    <property type="match status" value="1"/>
</dbReference>
<reference evidence="3 4" key="1">
    <citation type="submission" date="2015-10" db="EMBL/GenBank/DDBJ databases">
        <authorList>
            <person name="Gilbert D.G."/>
        </authorList>
    </citation>
    <scope>NUCLEOTIDE SEQUENCE [LARGE SCALE GENOMIC DNA]</scope>
    <source>
        <strain evidence="3">FVVF132</strain>
    </source>
</reference>
<dbReference type="InterPro" id="IPR026307">
    <property type="entry name" value="TMEM132"/>
</dbReference>
<comment type="caution">
    <text evidence="3">The sequence shown here is derived from an EMBL/GenBank/DDBJ whole genome shotgun (WGS) entry which is preliminary data.</text>
</comment>
<feature type="chain" id="PRO_5006205893" description="Transmembrane protein TMEM132 N-terminal domain-containing protein" evidence="1">
    <location>
        <begin position="28"/>
        <end position="105"/>
    </location>
</feature>
<organism evidence="3 4">
    <name type="scientific">Amazona aestiva</name>
    <name type="common">Blue-fronted Amazon parrot</name>
    <dbReference type="NCBI Taxonomy" id="12930"/>
    <lineage>
        <taxon>Eukaryota</taxon>
        <taxon>Metazoa</taxon>
        <taxon>Chordata</taxon>
        <taxon>Craniata</taxon>
        <taxon>Vertebrata</taxon>
        <taxon>Euteleostomi</taxon>
        <taxon>Archelosauria</taxon>
        <taxon>Archosauria</taxon>
        <taxon>Dinosauria</taxon>
        <taxon>Saurischia</taxon>
        <taxon>Theropoda</taxon>
        <taxon>Coelurosauria</taxon>
        <taxon>Aves</taxon>
        <taxon>Neognathae</taxon>
        <taxon>Neoaves</taxon>
        <taxon>Telluraves</taxon>
        <taxon>Australaves</taxon>
        <taxon>Psittaciformes</taxon>
        <taxon>Psittacidae</taxon>
        <taxon>Amazona</taxon>
    </lineage>
</organism>
<sequence>MAPVPAPGPRLALLTAALLCASARGDGDPPDPVFLPAELELLGVPEYYRLQRADQDVPTNTSMDTRTETFLVLRHSPGAQPLLQATYPPFSTRQVKWSPNTPMHP</sequence>
<feature type="domain" description="Transmembrane protein TMEM132 N-terminal" evidence="2">
    <location>
        <begin position="38"/>
        <end position="95"/>
    </location>
</feature>
<name>A0A0Q3MMZ1_AMAAE</name>
<gene>
    <name evidence="3" type="ORF">AAES_54246</name>
</gene>
<evidence type="ECO:0000313" key="3">
    <source>
        <dbReference type="EMBL" id="KQK83903.1"/>
    </source>
</evidence>
<dbReference type="OrthoDB" id="10026202at2759"/>
<accession>A0A0Q3MMZ1</accession>
<feature type="signal peptide" evidence="1">
    <location>
        <begin position="1"/>
        <end position="27"/>
    </location>
</feature>
<keyword evidence="1" id="KW-0732">Signal</keyword>
<dbReference type="Proteomes" id="UP000051836">
    <property type="component" value="Unassembled WGS sequence"/>
</dbReference>
<dbReference type="EMBL" id="LMAW01001280">
    <property type="protein sequence ID" value="KQK83903.1"/>
    <property type="molecule type" value="Genomic_DNA"/>
</dbReference>
<keyword evidence="4" id="KW-1185">Reference proteome</keyword>
<protein>
    <recommendedName>
        <fullName evidence="2">Transmembrane protein TMEM132 N-terminal domain-containing protein</fullName>
    </recommendedName>
</protein>
<dbReference type="GO" id="GO:0005783">
    <property type="term" value="C:endoplasmic reticulum"/>
    <property type="evidence" value="ECO:0007669"/>
    <property type="project" value="TreeGrafter"/>
</dbReference>
<dbReference type="InterPro" id="IPR031435">
    <property type="entry name" value="TMEM132_N"/>
</dbReference>